<keyword evidence="6 10" id="KW-1133">Transmembrane helix</keyword>
<keyword evidence="10 11" id="KW-0813">Transport</keyword>
<evidence type="ECO:0000256" key="3">
    <source>
        <dbReference type="ARBA" id="ARBA00022692"/>
    </source>
</evidence>
<evidence type="ECO:0000256" key="4">
    <source>
        <dbReference type="ARBA" id="ARBA00022960"/>
    </source>
</evidence>
<feature type="transmembrane region" description="Helical" evidence="10">
    <location>
        <begin position="154"/>
        <end position="173"/>
    </location>
</feature>
<dbReference type="EMBL" id="JASCXX010000021">
    <property type="protein sequence ID" value="MDI6450527.1"/>
    <property type="molecule type" value="Genomic_DNA"/>
</dbReference>
<feature type="transmembrane region" description="Helical" evidence="10">
    <location>
        <begin position="488"/>
        <end position="509"/>
    </location>
</feature>
<dbReference type="AlphaFoldDB" id="A0AAW6TYC8"/>
<dbReference type="PANTHER" id="PTHR47019:SF1">
    <property type="entry name" value="LIPID II FLIPPASE MURJ"/>
    <property type="match status" value="1"/>
</dbReference>
<dbReference type="HAMAP" id="MF_02078">
    <property type="entry name" value="MurJ_MviN"/>
    <property type="match status" value="1"/>
</dbReference>
<evidence type="ECO:0000313" key="12">
    <source>
        <dbReference type="EMBL" id="MDI6450527.1"/>
    </source>
</evidence>
<accession>A0AAW6TYC8</accession>
<dbReference type="PANTHER" id="PTHR47019">
    <property type="entry name" value="LIPID II FLIPPASE MURJ"/>
    <property type="match status" value="1"/>
</dbReference>
<evidence type="ECO:0000256" key="2">
    <source>
        <dbReference type="ARBA" id="ARBA00022475"/>
    </source>
</evidence>
<dbReference type="InterPro" id="IPR051050">
    <property type="entry name" value="Lipid_II_flippase_MurJ/MviN"/>
</dbReference>
<comment type="similarity">
    <text evidence="9 10 11">Belongs to the MurJ/MviN family.</text>
</comment>
<feature type="transmembrane region" description="Helical" evidence="10">
    <location>
        <begin position="465"/>
        <end position="482"/>
    </location>
</feature>
<dbReference type="RefSeq" id="WP_349245938.1">
    <property type="nucleotide sequence ID" value="NZ_JASCXX010000021.1"/>
</dbReference>
<feature type="transmembrane region" description="Helical" evidence="10">
    <location>
        <begin position="329"/>
        <end position="352"/>
    </location>
</feature>
<keyword evidence="2 10" id="KW-1003">Cell membrane</keyword>
<comment type="pathway">
    <text evidence="10">Cell wall biogenesis; peptidoglycan biosynthesis.</text>
</comment>
<sequence>MIKGFRQIVALTVLSRVLGMVRDMVFAFFLGASGVMDGWVIAFMIPNLSRRLFGEGAASSSLIPVYSQELEKDRHGADRLAMTVATVVFVILTVIVVAGEALICILYMFSDHEAARLKLLLTGVMLPYMTLICTVAILGGILNTHRHFAAPAAAPVVLNLLLIGSLCFGGWVLKVPARTLVFLAAVAVLLTGIVQLAMHVPPLRSCGVPLRPAWDIRSAAFRRVLLLMGPMVLGLAATQINTLADHFVALWLSGSAEKGHFFELFGRRIGYPLWEGAVSQLFYAQRLYQFPLGVFGISLATAIFPVLSADAARKDFTSLCRTVSRGLRCSVFIALPATIGLLLVGEPLVAIIFERGEFRSADTIGTTFTLAFYVLGLSGYIAQQVLTRVFYSLQESDVPAKSAVVAVLVNVCLNLTLVWFLGTGGLAASTAICSYIQVAILAAILRRRLGPEIFRGMGRTVMQTIGATICMEAVLLGVLYTLRYRGTSLQLSLAVPAAAGTYVLVAWLFRFEMLSLLSGGRRPKD</sequence>
<dbReference type="PRINTS" id="PR01806">
    <property type="entry name" value="VIRFACTRMVIN"/>
</dbReference>
<dbReference type="GO" id="GO:0005886">
    <property type="term" value="C:plasma membrane"/>
    <property type="evidence" value="ECO:0007669"/>
    <property type="project" value="UniProtKB-SubCell"/>
</dbReference>
<comment type="caution">
    <text evidence="12">The sequence shown here is derived from an EMBL/GenBank/DDBJ whole genome shotgun (WGS) entry which is preliminary data.</text>
</comment>
<keyword evidence="5 10" id="KW-0573">Peptidoglycan synthesis</keyword>
<keyword evidence="4 10" id="KW-0133">Cell shape</keyword>
<protein>
    <recommendedName>
        <fullName evidence="10">Probable lipid II flippase MurJ</fullName>
    </recommendedName>
</protein>
<gene>
    <name evidence="10 12" type="primary">murJ</name>
    <name evidence="12" type="ORF">QJ522_15820</name>
</gene>
<evidence type="ECO:0000256" key="10">
    <source>
        <dbReference type="HAMAP-Rule" id="MF_02078"/>
    </source>
</evidence>
<dbReference type="Proteomes" id="UP001431776">
    <property type="component" value="Unassembled WGS sequence"/>
</dbReference>
<feature type="transmembrane region" description="Helical" evidence="10">
    <location>
        <begin position="224"/>
        <end position="244"/>
    </location>
</feature>
<organism evidence="12 13">
    <name type="scientific">Anaerobaca lacustris</name>
    <dbReference type="NCBI Taxonomy" id="3044600"/>
    <lineage>
        <taxon>Bacteria</taxon>
        <taxon>Pseudomonadati</taxon>
        <taxon>Planctomycetota</taxon>
        <taxon>Phycisphaerae</taxon>
        <taxon>Sedimentisphaerales</taxon>
        <taxon>Anaerobacaceae</taxon>
        <taxon>Anaerobaca</taxon>
    </lineage>
</organism>
<evidence type="ECO:0000256" key="11">
    <source>
        <dbReference type="PIRNR" id="PIRNR002869"/>
    </source>
</evidence>
<evidence type="ECO:0000256" key="6">
    <source>
        <dbReference type="ARBA" id="ARBA00022989"/>
    </source>
</evidence>
<evidence type="ECO:0000256" key="1">
    <source>
        <dbReference type="ARBA" id="ARBA00004651"/>
    </source>
</evidence>
<feature type="transmembrane region" description="Helical" evidence="10">
    <location>
        <begin position="24"/>
        <end position="45"/>
    </location>
</feature>
<evidence type="ECO:0000256" key="5">
    <source>
        <dbReference type="ARBA" id="ARBA00022984"/>
    </source>
</evidence>
<dbReference type="InterPro" id="IPR004268">
    <property type="entry name" value="MurJ"/>
</dbReference>
<keyword evidence="3 10" id="KW-0812">Transmembrane</keyword>
<comment type="function">
    <text evidence="8 10 11">Involved in peptidoglycan biosynthesis. Transports lipid-linked peptidoglycan precursors from the inner to the outer leaflet of the cytoplasmic membrane.</text>
</comment>
<keyword evidence="7 10" id="KW-0472">Membrane</keyword>
<comment type="subcellular location">
    <subcellularLocation>
        <location evidence="1 10">Cell membrane</location>
        <topology evidence="1 10">Multi-pass membrane protein</topology>
    </subcellularLocation>
</comment>
<dbReference type="GO" id="GO:0071555">
    <property type="term" value="P:cell wall organization"/>
    <property type="evidence" value="ECO:0007669"/>
    <property type="project" value="UniProtKB-UniRule"/>
</dbReference>
<dbReference type="CDD" id="cd13123">
    <property type="entry name" value="MATE_MurJ_like"/>
    <property type="match status" value="1"/>
</dbReference>
<keyword evidence="13" id="KW-1185">Reference proteome</keyword>
<evidence type="ECO:0000256" key="9">
    <source>
        <dbReference type="ARBA" id="ARBA00061532"/>
    </source>
</evidence>
<feature type="transmembrane region" description="Helical" evidence="10">
    <location>
        <begin position="80"/>
        <end position="108"/>
    </location>
</feature>
<feature type="transmembrane region" description="Helical" evidence="10">
    <location>
        <begin position="120"/>
        <end position="142"/>
    </location>
</feature>
<proteinExistence type="inferred from homology"/>
<name>A0AAW6TYC8_9BACT</name>
<dbReference type="PIRSF" id="PIRSF002869">
    <property type="entry name" value="MviN"/>
    <property type="match status" value="1"/>
</dbReference>
<dbReference type="GO" id="GO:0034204">
    <property type="term" value="P:lipid translocation"/>
    <property type="evidence" value="ECO:0007669"/>
    <property type="project" value="TreeGrafter"/>
</dbReference>
<dbReference type="GO" id="GO:0015648">
    <property type="term" value="F:lipid-linked peptidoglycan transporter activity"/>
    <property type="evidence" value="ECO:0007669"/>
    <property type="project" value="UniProtKB-UniRule"/>
</dbReference>
<feature type="transmembrane region" description="Helical" evidence="10">
    <location>
        <begin position="403"/>
        <end position="421"/>
    </location>
</feature>
<dbReference type="GO" id="GO:0009252">
    <property type="term" value="P:peptidoglycan biosynthetic process"/>
    <property type="evidence" value="ECO:0007669"/>
    <property type="project" value="UniProtKB-UniRule"/>
</dbReference>
<dbReference type="GO" id="GO:0008360">
    <property type="term" value="P:regulation of cell shape"/>
    <property type="evidence" value="ECO:0007669"/>
    <property type="project" value="UniProtKB-UniRule"/>
</dbReference>
<evidence type="ECO:0000256" key="8">
    <source>
        <dbReference type="ARBA" id="ARBA00060041"/>
    </source>
</evidence>
<evidence type="ECO:0000256" key="7">
    <source>
        <dbReference type="ARBA" id="ARBA00023136"/>
    </source>
</evidence>
<dbReference type="NCBIfam" id="TIGR01695">
    <property type="entry name" value="murJ_mviN"/>
    <property type="match status" value="1"/>
</dbReference>
<dbReference type="Pfam" id="PF03023">
    <property type="entry name" value="MurJ"/>
    <property type="match status" value="1"/>
</dbReference>
<evidence type="ECO:0000313" key="13">
    <source>
        <dbReference type="Proteomes" id="UP001431776"/>
    </source>
</evidence>
<feature type="transmembrane region" description="Helical" evidence="10">
    <location>
        <begin position="364"/>
        <end position="382"/>
    </location>
</feature>
<feature type="transmembrane region" description="Helical" evidence="10">
    <location>
        <begin position="427"/>
        <end position="445"/>
    </location>
</feature>
<feature type="transmembrane region" description="Helical" evidence="10">
    <location>
        <begin position="288"/>
        <end position="308"/>
    </location>
</feature>
<keyword evidence="10 11" id="KW-0961">Cell wall biogenesis/degradation</keyword>
<reference evidence="12" key="1">
    <citation type="submission" date="2023-05" db="EMBL/GenBank/DDBJ databases">
        <title>Anaerotaeda fermentans gen. nov., sp. nov., a novel anaerobic planctomycete of the new family within the order Sedimentisphaerales isolated from Taman Peninsula, Russia.</title>
        <authorList>
            <person name="Khomyakova M.A."/>
            <person name="Merkel A.Y."/>
            <person name="Slobodkin A.I."/>
        </authorList>
    </citation>
    <scope>NUCLEOTIDE SEQUENCE</scope>
    <source>
        <strain evidence="12">M17dextr</strain>
    </source>
</reference>
<feature type="transmembrane region" description="Helical" evidence="10">
    <location>
        <begin position="179"/>
        <end position="203"/>
    </location>
</feature>